<dbReference type="OrthoDB" id="9806257at2"/>
<evidence type="ECO:0000256" key="4">
    <source>
        <dbReference type="ARBA" id="ARBA00023002"/>
    </source>
</evidence>
<evidence type="ECO:0000313" key="6">
    <source>
        <dbReference type="EMBL" id="TCC07861.1"/>
    </source>
</evidence>
<dbReference type="PANTHER" id="PTHR10961">
    <property type="entry name" value="PEROXISOMAL SARCOSINE OXIDASE"/>
    <property type="match status" value="1"/>
</dbReference>
<keyword evidence="4" id="KW-0560">Oxidoreductase</keyword>
<dbReference type="Gene3D" id="3.30.9.10">
    <property type="entry name" value="D-Amino Acid Oxidase, subunit A, domain 2"/>
    <property type="match status" value="1"/>
</dbReference>
<dbReference type="AlphaFoldDB" id="A0A4R0HBL0"/>
<dbReference type="Gene3D" id="3.50.50.60">
    <property type="entry name" value="FAD/NAD(P)-binding domain"/>
    <property type="match status" value="1"/>
</dbReference>
<evidence type="ECO:0000313" key="7">
    <source>
        <dbReference type="Proteomes" id="UP000292346"/>
    </source>
</evidence>
<dbReference type="GO" id="GO:0050660">
    <property type="term" value="F:flavin adenine dinucleotide binding"/>
    <property type="evidence" value="ECO:0007669"/>
    <property type="project" value="InterPro"/>
</dbReference>
<organism evidence="6 7">
    <name type="scientific">Kribbella soli</name>
    <dbReference type="NCBI Taxonomy" id="1124743"/>
    <lineage>
        <taxon>Bacteria</taxon>
        <taxon>Bacillati</taxon>
        <taxon>Actinomycetota</taxon>
        <taxon>Actinomycetes</taxon>
        <taxon>Propionibacteriales</taxon>
        <taxon>Kribbellaceae</taxon>
        <taxon>Kribbella</taxon>
    </lineage>
</organism>
<protein>
    <submittedName>
        <fullName evidence="6">FAD-dependent oxidoreductase</fullName>
    </submittedName>
</protein>
<comment type="cofactor">
    <cofactor evidence="1">
        <name>FAD</name>
        <dbReference type="ChEBI" id="CHEBI:57692"/>
    </cofactor>
</comment>
<dbReference type="Proteomes" id="UP000292346">
    <property type="component" value="Unassembled WGS sequence"/>
</dbReference>
<feature type="domain" description="FAD dependent oxidoreductase" evidence="5">
    <location>
        <begin position="2"/>
        <end position="351"/>
    </location>
</feature>
<proteinExistence type="predicted"/>
<evidence type="ECO:0000256" key="2">
    <source>
        <dbReference type="ARBA" id="ARBA00022630"/>
    </source>
</evidence>
<evidence type="ECO:0000256" key="1">
    <source>
        <dbReference type="ARBA" id="ARBA00001974"/>
    </source>
</evidence>
<accession>A0A4R0HBL0</accession>
<dbReference type="Pfam" id="PF01266">
    <property type="entry name" value="DAO"/>
    <property type="match status" value="1"/>
</dbReference>
<dbReference type="RefSeq" id="WP_131338740.1">
    <property type="nucleotide sequence ID" value="NZ_SJJZ01000002.1"/>
</dbReference>
<dbReference type="InterPro" id="IPR036188">
    <property type="entry name" value="FAD/NAD-bd_sf"/>
</dbReference>
<gene>
    <name evidence="6" type="ORF">E0H45_18125</name>
</gene>
<keyword evidence="2" id="KW-0285">Flavoprotein</keyword>
<reference evidence="6 7" key="1">
    <citation type="submission" date="2019-02" db="EMBL/GenBank/DDBJ databases">
        <title>Kribbella capetownensis sp. nov. and Kribbella speibonae sp. nov., isolated from soil.</title>
        <authorList>
            <person name="Curtis S.M."/>
            <person name="Norton I."/>
            <person name="Everest G.J."/>
            <person name="Meyers P.R."/>
        </authorList>
    </citation>
    <scope>NUCLEOTIDE SEQUENCE [LARGE SCALE GENOMIC DNA]</scope>
    <source>
        <strain evidence="6 7">KCTC 29219</strain>
    </source>
</reference>
<dbReference type="SUPFAM" id="SSF51905">
    <property type="entry name" value="FAD/NAD(P)-binding domain"/>
    <property type="match status" value="1"/>
</dbReference>
<dbReference type="InterPro" id="IPR006076">
    <property type="entry name" value="FAD-dep_OxRdtase"/>
</dbReference>
<comment type="caution">
    <text evidence="6">The sequence shown here is derived from an EMBL/GenBank/DDBJ whole genome shotgun (WGS) entry which is preliminary data.</text>
</comment>
<name>A0A4R0HBL0_9ACTN</name>
<keyword evidence="7" id="KW-1185">Reference proteome</keyword>
<evidence type="ECO:0000259" key="5">
    <source>
        <dbReference type="Pfam" id="PF01266"/>
    </source>
</evidence>
<sequence>MRITVVGGGVVGLLTAVECVRAPGVTRVELVDAGPIPSPMATSNDRLRVVRALHRGEPALTSAAARAHAGWLEVESLIGSRFYHPSGALTAMPDQNVAATLAVLTAAGARAWGLSQIDLAGRYPWIRFPPGSGAVLEATAGVVLADQALVAVARWLGSQPQVRLHPHQQVVEVTQHDQGGMIRFADSTTRTADRVVVAAGPWSRELVPAAVASDLTLYRQSVLSYRPQSAGMPAVLGLGPAGDAWLMSAPAHSDASLRLSAASACRPAAAMTDPVTPDRWREHLISVFTGVLPGFDPAAVVNCFDGFYLSERTRGGPLLASYGAGAVWAYAACGGMSFKFAPQIARAIADRAVGATPRPTGLDSVDRPRFLAAAGKE</sequence>
<dbReference type="EMBL" id="SJJZ01000002">
    <property type="protein sequence ID" value="TCC07861.1"/>
    <property type="molecule type" value="Genomic_DNA"/>
</dbReference>
<evidence type="ECO:0000256" key="3">
    <source>
        <dbReference type="ARBA" id="ARBA00022827"/>
    </source>
</evidence>
<dbReference type="GO" id="GO:0008115">
    <property type="term" value="F:sarcosine oxidase activity"/>
    <property type="evidence" value="ECO:0007669"/>
    <property type="project" value="TreeGrafter"/>
</dbReference>
<keyword evidence="3" id="KW-0274">FAD</keyword>
<dbReference type="PANTHER" id="PTHR10961:SF7">
    <property type="entry name" value="FAD DEPENDENT OXIDOREDUCTASE DOMAIN-CONTAINING PROTEIN"/>
    <property type="match status" value="1"/>
</dbReference>
<dbReference type="InterPro" id="IPR045170">
    <property type="entry name" value="MTOX"/>
</dbReference>